<sequence>MMSARQEGQPKTREGPAGRDATGADADLLFRLEDGAHGSSHAPLSDTLLHYPLANYCTSSTAIATLWNFRNKTGAAHRLTTAPHRTAGLTLLNCLF</sequence>
<comment type="caution">
    <text evidence="2">The sequence shown here is derived from an EMBL/GenBank/DDBJ whole genome shotgun (WGS) entry which is preliminary data.</text>
</comment>
<evidence type="ECO:0000313" key="3">
    <source>
        <dbReference type="Proteomes" id="UP000291343"/>
    </source>
</evidence>
<reference evidence="2 3" key="1">
    <citation type="journal article" date="2017" name="Gigascience">
        <title>Genome sequence of the small brown planthopper, Laodelphax striatellus.</title>
        <authorList>
            <person name="Zhu J."/>
            <person name="Jiang F."/>
            <person name="Wang X."/>
            <person name="Yang P."/>
            <person name="Bao Y."/>
            <person name="Zhao W."/>
            <person name="Wang W."/>
            <person name="Lu H."/>
            <person name="Wang Q."/>
            <person name="Cui N."/>
            <person name="Li J."/>
            <person name="Chen X."/>
            <person name="Luo L."/>
            <person name="Yu J."/>
            <person name="Kang L."/>
            <person name="Cui F."/>
        </authorList>
    </citation>
    <scope>NUCLEOTIDE SEQUENCE [LARGE SCALE GENOMIC DNA]</scope>
    <source>
        <strain evidence="2">Lst14</strain>
    </source>
</reference>
<feature type="compositionally biased region" description="Basic and acidic residues" evidence="1">
    <location>
        <begin position="8"/>
        <end position="17"/>
    </location>
</feature>
<name>A0A482XDN3_LAOST</name>
<evidence type="ECO:0000313" key="2">
    <source>
        <dbReference type="EMBL" id="RZF43802.1"/>
    </source>
</evidence>
<evidence type="ECO:0000256" key="1">
    <source>
        <dbReference type="SAM" id="MobiDB-lite"/>
    </source>
</evidence>
<feature type="region of interest" description="Disordered" evidence="1">
    <location>
        <begin position="1"/>
        <end position="24"/>
    </location>
</feature>
<proteinExistence type="predicted"/>
<accession>A0A482XDN3</accession>
<protein>
    <submittedName>
        <fullName evidence="2">Uncharacterized protein</fullName>
    </submittedName>
</protein>
<dbReference type="AlphaFoldDB" id="A0A482XDN3"/>
<dbReference type="Proteomes" id="UP000291343">
    <property type="component" value="Unassembled WGS sequence"/>
</dbReference>
<organism evidence="2 3">
    <name type="scientific">Laodelphax striatellus</name>
    <name type="common">Small brown planthopper</name>
    <name type="synonym">Delphax striatella</name>
    <dbReference type="NCBI Taxonomy" id="195883"/>
    <lineage>
        <taxon>Eukaryota</taxon>
        <taxon>Metazoa</taxon>
        <taxon>Ecdysozoa</taxon>
        <taxon>Arthropoda</taxon>
        <taxon>Hexapoda</taxon>
        <taxon>Insecta</taxon>
        <taxon>Pterygota</taxon>
        <taxon>Neoptera</taxon>
        <taxon>Paraneoptera</taxon>
        <taxon>Hemiptera</taxon>
        <taxon>Auchenorrhyncha</taxon>
        <taxon>Fulgoroidea</taxon>
        <taxon>Delphacidae</taxon>
        <taxon>Criomorphinae</taxon>
        <taxon>Laodelphax</taxon>
    </lineage>
</organism>
<dbReference type="InParanoid" id="A0A482XDN3"/>
<keyword evidence="3" id="KW-1185">Reference proteome</keyword>
<dbReference type="EMBL" id="QKKF02012197">
    <property type="protein sequence ID" value="RZF43802.1"/>
    <property type="molecule type" value="Genomic_DNA"/>
</dbReference>
<gene>
    <name evidence="2" type="ORF">LSTR_LSTR006343</name>
</gene>